<protein>
    <recommendedName>
        <fullName evidence="4">PH domain-containing protein</fullName>
    </recommendedName>
</protein>
<proteinExistence type="predicted"/>
<name>A0ABQ3YSQ2_9ACTN</name>
<feature type="transmembrane region" description="Helical" evidence="1">
    <location>
        <begin position="62"/>
        <end position="82"/>
    </location>
</feature>
<organism evidence="2 3">
    <name type="scientific">Paractinoplanes durhamensis</name>
    <dbReference type="NCBI Taxonomy" id="113563"/>
    <lineage>
        <taxon>Bacteria</taxon>
        <taxon>Bacillati</taxon>
        <taxon>Actinomycetota</taxon>
        <taxon>Actinomycetes</taxon>
        <taxon>Micromonosporales</taxon>
        <taxon>Micromonosporaceae</taxon>
        <taxon>Paractinoplanes</taxon>
    </lineage>
</organism>
<accession>A0ABQ3YSQ2</accession>
<comment type="caution">
    <text evidence="2">The sequence shown here is derived from an EMBL/GenBank/DDBJ whole genome shotgun (WGS) entry which is preliminary data.</text>
</comment>
<evidence type="ECO:0000313" key="3">
    <source>
        <dbReference type="Proteomes" id="UP000637628"/>
    </source>
</evidence>
<keyword evidence="3" id="KW-1185">Reference proteome</keyword>
<feature type="transmembrane region" description="Helical" evidence="1">
    <location>
        <begin position="28"/>
        <end position="50"/>
    </location>
</feature>
<gene>
    <name evidence="2" type="ORF">Adu01nite_19180</name>
</gene>
<sequence length="183" mass="19753">MAHIDQVLGPADDTVTFFQPRAMVYVTMLWVIAAVWVVSLGLHILVRLAVGDTLSGDDVVTYLEIALIVPVVTAAGILLMAWKRLGWLHSSMHGLDFAATGRKPVHLPWAGVATVALRHRGPFTELVVTPVAPDFATPGDGPGRAPRMRKRGGEVSYLVDVGLMSPGPDVLLAELHRRLPTKV</sequence>
<dbReference type="EMBL" id="BOML01000018">
    <property type="protein sequence ID" value="GIE00568.1"/>
    <property type="molecule type" value="Genomic_DNA"/>
</dbReference>
<keyword evidence="1" id="KW-1133">Transmembrane helix</keyword>
<dbReference type="Proteomes" id="UP000637628">
    <property type="component" value="Unassembled WGS sequence"/>
</dbReference>
<evidence type="ECO:0000256" key="1">
    <source>
        <dbReference type="SAM" id="Phobius"/>
    </source>
</evidence>
<evidence type="ECO:0008006" key="4">
    <source>
        <dbReference type="Google" id="ProtNLM"/>
    </source>
</evidence>
<evidence type="ECO:0000313" key="2">
    <source>
        <dbReference type="EMBL" id="GIE00568.1"/>
    </source>
</evidence>
<dbReference type="RefSeq" id="WP_203726207.1">
    <property type="nucleotide sequence ID" value="NZ_BAAATX010000031.1"/>
</dbReference>
<reference evidence="2 3" key="1">
    <citation type="submission" date="2021-01" db="EMBL/GenBank/DDBJ databases">
        <title>Whole genome shotgun sequence of Actinoplanes durhamensis NBRC 14914.</title>
        <authorList>
            <person name="Komaki H."/>
            <person name="Tamura T."/>
        </authorList>
    </citation>
    <scope>NUCLEOTIDE SEQUENCE [LARGE SCALE GENOMIC DNA]</scope>
    <source>
        <strain evidence="2 3">NBRC 14914</strain>
    </source>
</reference>
<keyword evidence="1" id="KW-0812">Transmembrane</keyword>
<keyword evidence="1" id="KW-0472">Membrane</keyword>